<dbReference type="RefSeq" id="WP_089862257.1">
    <property type="nucleotide sequence ID" value="NZ_FOTI01000037.1"/>
</dbReference>
<feature type="transmembrane region" description="Helical" evidence="6">
    <location>
        <begin position="33"/>
        <end position="56"/>
    </location>
</feature>
<dbReference type="InterPro" id="IPR007168">
    <property type="entry name" value="Phageshock_PspC_N"/>
</dbReference>
<evidence type="ECO:0000256" key="3">
    <source>
        <dbReference type="ARBA" id="ARBA00022692"/>
    </source>
</evidence>
<dbReference type="STRING" id="29563.SAMN02983006_02215"/>
<evidence type="ECO:0000256" key="4">
    <source>
        <dbReference type="ARBA" id="ARBA00022989"/>
    </source>
</evidence>
<feature type="domain" description="Phage shock protein PspC N-terminal" evidence="7">
    <location>
        <begin position="2"/>
        <end position="58"/>
    </location>
</feature>
<evidence type="ECO:0000259" key="7">
    <source>
        <dbReference type="Pfam" id="PF04024"/>
    </source>
</evidence>
<evidence type="ECO:0000256" key="2">
    <source>
        <dbReference type="ARBA" id="ARBA00022475"/>
    </source>
</evidence>
<sequence>MKKIYRSRSDKKIAGVCGGIAEYFGVDSTLVRLATVLLIFASGAGLFAYIIAWAIMPERPDHVDVDYKTE</sequence>
<dbReference type="AlphaFoldDB" id="A0A1I4L4Y1"/>
<evidence type="ECO:0000256" key="1">
    <source>
        <dbReference type="ARBA" id="ARBA00004162"/>
    </source>
</evidence>
<dbReference type="OrthoDB" id="9815286at2"/>
<protein>
    <submittedName>
        <fullName evidence="8">Phage shock protein C (PspC) family protein</fullName>
    </submittedName>
</protein>
<dbReference type="PANTHER" id="PTHR33885">
    <property type="entry name" value="PHAGE SHOCK PROTEIN C"/>
    <property type="match status" value="1"/>
</dbReference>
<dbReference type="PANTHER" id="PTHR33885:SF3">
    <property type="entry name" value="PHAGE SHOCK PROTEIN C"/>
    <property type="match status" value="1"/>
</dbReference>
<evidence type="ECO:0000313" key="8">
    <source>
        <dbReference type="EMBL" id="SFL86052.1"/>
    </source>
</evidence>
<proteinExistence type="predicted"/>
<organism evidence="8 9">
    <name type="scientific">Halanaerobium salsuginis</name>
    <dbReference type="NCBI Taxonomy" id="29563"/>
    <lineage>
        <taxon>Bacteria</taxon>
        <taxon>Bacillati</taxon>
        <taxon>Bacillota</taxon>
        <taxon>Clostridia</taxon>
        <taxon>Halanaerobiales</taxon>
        <taxon>Halanaerobiaceae</taxon>
        <taxon>Halanaerobium</taxon>
    </lineage>
</organism>
<keyword evidence="5 6" id="KW-0472">Membrane</keyword>
<evidence type="ECO:0000256" key="6">
    <source>
        <dbReference type="SAM" id="Phobius"/>
    </source>
</evidence>
<dbReference type="GO" id="GO:0005886">
    <property type="term" value="C:plasma membrane"/>
    <property type="evidence" value="ECO:0007669"/>
    <property type="project" value="UniProtKB-SubCell"/>
</dbReference>
<dbReference type="InterPro" id="IPR052027">
    <property type="entry name" value="PspC"/>
</dbReference>
<evidence type="ECO:0000313" key="9">
    <source>
        <dbReference type="Proteomes" id="UP000199006"/>
    </source>
</evidence>
<keyword evidence="3 6" id="KW-0812">Transmembrane</keyword>
<reference evidence="8 9" key="1">
    <citation type="submission" date="2016-10" db="EMBL/GenBank/DDBJ databases">
        <authorList>
            <person name="de Groot N.N."/>
        </authorList>
    </citation>
    <scope>NUCLEOTIDE SEQUENCE [LARGE SCALE GENOMIC DNA]</scope>
    <source>
        <strain evidence="8 9">ATCC 51327</strain>
    </source>
</reference>
<dbReference type="EMBL" id="FOTI01000037">
    <property type="protein sequence ID" value="SFL86052.1"/>
    <property type="molecule type" value="Genomic_DNA"/>
</dbReference>
<name>A0A1I4L4Y1_9FIRM</name>
<evidence type="ECO:0000256" key="5">
    <source>
        <dbReference type="ARBA" id="ARBA00023136"/>
    </source>
</evidence>
<keyword evidence="2" id="KW-1003">Cell membrane</keyword>
<dbReference type="Proteomes" id="UP000199006">
    <property type="component" value="Unassembled WGS sequence"/>
</dbReference>
<keyword evidence="4 6" id="KW-1133">Transmembrane helix</keyword>
<gene>
    <name evidence="8" type="ORF">SAMN02983006_02215</name>
</gene>
<keyword evidence="9" id="KW-1185">Reference proteome</keyword>
<accession>A0A1I4L4Y1</accession>
<dbReference type="Pfam" id="PF04024">
    <property type="entry name" value="PspC"/>
    <property type="match status" value="1"/>
</dbReference>
<comment type="subcellular location">
    <subcellularLocation>
        <location evidence="1">Cell membrane</location>
        <topology evidence="1">Single-pass membrane protein</topology>
    </subcellularLocation>
</comment>